<dbReference type="AlphaFoldDB" id="A0A285D786"/>
<dbReference type="PANTHER" id="PTHR43071">
    <property type="entry name" value="2-AMINO-4-HYDROXY-6-HYDROXYMETHYLDIHYDROPTERIDINE PYROPHOSPHOKINASE"/>
    <property type="match status" value="1"/>
</dbReference>
<organism evidence="10 11">
    <name type="scientific">Bacillus oleivorans</name>
    <dbReference type="NCBI Taxonomy" id="1448271"/>
    <lineage>
        <taxon>Bacteria</taxon>
        <taxon>Bacillati</taxon>
        <taxon>Bacillota</taxon>
        <taxon>Bacilli</taxon>
        <taxon>Bacillales</taxon>
        <taxon>Bacillaceae</taxon>
        <taxon>Bacillus</taxon>
    </lineage>
</organism>
<dbReference type="CDD" id="cd00483">
    <property type="entry name" value="HPPK"/>
    <property type="match status" value="1"/>
</dbReference>
<keyword evidence="8" id="KW-0289">Folate biosynthesis</keyword>
<dbReference type="GO" id="GO:0003848">
    <property type="term" value="F:2-amino-4-hydroxy-6-hydroxymethyldihydropteridine diphosphokinase activity"/>
    <property type="evidence" value="ECO:0007669"/>
    <property type="project" value="UniProtKB-EC"/>
</dbReference>
<sequence>MINKAYLSLGTNMGDRFGYLKEAISLLKRRESIQITNMSSIYETDPVGFEDQAPFLNMVVEIETAEPPIQLLEIILQIEEKLGRIRLFKWGPRTIDLDILLYNQDNIETEQLIVPHPRMHERSFVLIPLLEIDKKLIHPTLGKEFKQILSEIPKDKGVRRWKQIDGEDEFEHLEN</sequence>
<keyword evidence="6 10" id="KW-0418">Kinase</keyword>
<dbReference type="NCBIfam" id="TIGR01498">
    <property type="entry name" value="folK"/>
    <property type="match status" value="1"/>
</dbReference>
<comment type="catalytic activity">
    <reaction evidence="1">
        <text>6-hydroxymethyl-7,8-dihydropterin + ATP = (7,8-dihydropterin-6-yl)methyl diphosphate + AMP + H(+)</text>
        <dbReference type="Rhea" id="RHEA:11412"/>
        <dbReference type="ChEBI" id="CHEBI:15378"/>
        <dbReference type="ChEBI" id="CHEBI:30616"/>
        <dbReference type="ChEBI" id="CHEBI:44841"/>
        <dbReference type="ChEBI" id="CHEBI:72950"/>
        <dbReference type="ChEBI" id="CHEBI:456215"/>
        <dbReference type="EC" id="2.7.6.3"/>
    </reaction>
</comment>
<dbReference type="GO" id="GO:0005524">
    <property type="term" value="F:ATP binding"/>
    <property type="evidence" value="ECO:0007669"/>
    <property type="project" value="UniProtKB-KW"/>
</dbReference>
<dbReference type="GO" id="GO:0016301">
    <property type="term" value="F:kinase activity"/>
    <property type="evidence" value="ECO:0007669"/>
    <property type="project" value="UniProtKB-KW"/>
</dbReference>
<dbReference type="InterPro" id="IPR000550">
    <property type="entry name" value="Hppk"/>
</dbReference>
<dbReference type="EC" id="2.7.6.3" evidence="3"/>
<dbReference type="UniPathway" id="UPA00077">
    <property type="reaction ID" value="UER00155"/>
</dbReference>
<keyword evidence="7" id="KW-0067">ATP-binding</keyword>
<feature type="domain" description="7,8-dihydro-6-hydroxymethylpterin-pyrophosphokinase" evidence="9">
    <location>
        <begin position="89"/>
        <end position="100"/>
    </location>
</feature>
<keyword evidence="11" id="KW-1185">Reference proteome</keyword>
<evidence type="ECO:0000256" key="7">
    <source>
        <dbReference type="ARBA" id="ARBA00022840"/>
    </source>
</evidence>
<evidence type="ECO:0000313" key="10">
    <source>
        <dbReference type="EMBL" id="SNX75680.1"/>
    </source>
</evidence>
<dbReference type="GO" id="GO:0046656">
    <property type="term" value="P:folic acid biosynthetic process"/>
    <property type="evidence" value="ECO:0007669"/>
    <property type="project" value="UniProtKB-KW"/>
</dbReference>
<evidence type="ECO:0000256" key="3">
    <source>
        <dbReference type="ARBA" id="ARBA00013253"/>
    </source>
</evidence>
<dbReference type="GO" id="GO:0046654">
    <property type="term" value="P:tetrahydrofolate biosynthetic process"/>
    <property type="evidence" value="ECO:0007669"/>
    <property type="project" value="UniProtKB-UniPathway"/>
</dbReference>
<keyword evidence="5" id="KW-0547">Nucleotide-binding</keyword>
<keyword evidence="4" id="KW-0808">Transferase</keyword>
<dbReference type="EMBL" id="OAOP01000015">
    <property type="protein sequence ID" value="SNX75680.1"/>
    <property type="molecule type" value="Genomic_DNA"/>
</dbReference>
<dbReference type="Gene3D" id="3.30.70.560">
    <property type="entry name" value="7,8-Dihydro-6-hydroxymethylpterin-pyrophosphokinase HPPK"/>
    <property type="match status" value="1"/>
</dbReference>
<comment type="pathway">
    <text evidence="2">Cofactor biosynthesis; tetrahydrofolate biosynthesis; 2-amino-4-hydroxy-6-hydroxymethyl-7,8-dihydropteridine diphosphate from 7,8-dihydroneopterin triphosphate: step 4/4.</text>
</comment>
<proteinExistence type="predicted"/>
<evidence type="ECO:0000313" key="11">
    <source>
        <dbReference type="Proteomes" id="UP000219546"/>
    </source>
</evidence>
<dbReference type="InterPro" id="IPR035907">
    <property type="entry name" value="Hppk_sf"/>
</dbReference>
<dbReference type="RefSeq" id="WP_097160744.1">
    <property type="nucleotide sequence ID" value="NZ_JBEPMQ010000020.1"/>
</dbReference>
<evidence type="ECO:0000256" key="4">
    <source>
        <dbReference type="ARBA" id="ARBA00022679"/>
    </source>
</evidence>
<accession>A0A285D786</accession>
<protein>
    <recommendedName>
        <fullName evidence="3">2-amino-4-hydroxy-6-hydroxymethyldihydropteridine diphosphokinase</fullName>
        <ecNumber evidence="3">2.7.6.3</ecNumber>
    </recommendedName>
</protein>
<reference evidence="10 11" key="1">
    <citation type="submission" date="2017-08" db="EMBL/GenBank/DDBJ databases">
        <authorList>
            <person name="de Groot N.N."/>
        </authorList>
    </citation>
    <scope>NUCLEOTIDE SEQUENCE [LARGE SCALE GENOMIC DNA]</scope>
    <source>
        <strain evidence="10 11">JC228</strain>
    </source>
</reference>
<evidence type="ECO:0000256" key="5">
    <source>
        <dbReference type="ARBA" id="ARBA00022741"/>
    </source>
</evidence>
<dbReference type="PANTHER" id="PTHR43071:SF1">
    <property type="entry name" value="2-AMINO-4-HYDROXY-6-HYDROXYMETHYLDIHYDROPTERIDINE PYROPHOSPHOKINASE"/>
    <property type="match status" value="1"/>
</dbReference>
<evidence type="ECO:0000259" key="9">
    <source>
        <dbReference type="PROSITE" id="PS00794"/>
    </source>
</evidence>
<gene>
    <name evidence="10" type="ORF">SAMN05877753_1154</name>
</gene>
<name>A0A285D786_9BACI</name>
<dbReference type="OrthoDB" id="9808041at2"/>
<dbReference type="SUPFAM" id="SSF55083">
    <property type="entry name" value="6-hydroxymethyl-7,8-dihydropterin pyrophosphokinase, HPPK"/>
    <property type="match status" value="1"/>
</dbReference>
<dbReference type="Proteomes" id="UP000219546">
    <property type="component" value="Unassembled WGS sequence"/>
</dbReference>
<dbReference type="Pfam" id="PF01288">
    <property type="entry name" value="HPPK"/>
    <property type="match status" value="1"/>
</dbReference>
<dbReference type="PROSITE" id="PS00794">
    <property type="entry name" value="HPPK"/>
    <property type="match status" value="1"/>
</dbReference>
<evidence type="ECO:0000256" key="1">
    <source>
        <dbReference type="ARBA" id="ARBA00000198"/>
    </source>
</evidence>
<evidence type="ECO:0000256" key="2">
    <source>
        <dbReference type="ARBA" id="ARBA00005051"/>
    </source>
</evidence>
<evidence type="ECO:0000256" key="8">
    <source>
        <dbReference type="ARBA" id="ARBA00022909"/>
    </source>
</evidence>
<evidence type="ECO:0000256" key="6">
    <source>
        <dbReference type="ARBA" id="ARBA00022777"/>
    </source>
</evidence>